<evidence type="ECO:0000256" key="1">
    <source>
        <dbReference type="ARBA" id="ARBA00022801"/>
    </source>
</evidence>
<dbReference type="EMBL" id="CP035282">
    <property type="protein sequence ID" value="QAT61034.1"/>
    <property type="molecule type" value="Genomic_DNA"/>
</dbReference>
<feature type="short sequence motif" description="GXSXG" evidence="4">
    <location>
        <begin position="35"/>
        <end position="39"/>
    </location>
</feature>
<evidence type="ECO:0000256" key="3">
    <source>
        <dbReference type="ARBA" id="ARBA00023098"/>
    </source>
</evidence>
<dbReference type="RefSeq" id="WP_128752141.1">
    <property type="nucleotide sequence ID" value="NZ_CP035282.1"/>
</dbReference>
<dbReference type="GO" id="GO:0016787">
    <property type="term" value="F:hydrolase activity"/>
    <property type="evidence" value="ECO:0007669"/>
    <property type="project" value="UniProtKB-UniRule"/>
</dbReference>
<feature type="domain" description="PNPLA" evidence="5">
    <location>
        <begin position="4"/>
        <end position="189"/>
    </location>
</feature>
<dbReference type="OrthoDB" id="9770965at2"/>
<evidence type="ECO:0000313" key="6">
    <source>
        <dbReference type="EMBL" id="QAT61034.1"/>
    </source>
</evidence>
<keyword evidence="3 4" id="KW-0443">Lipid metabolism</keyword>
<dbReference type="Pfam" id="PF01734">
    <property type="entry name" value="Patatin"/>
    <property type="match status" value="1"/>
</dbReference>
<dbReference type="AlphaFoldDB" id="A0A410QAY6"/>
<dbReference type="Gene3D" id="3.40.1090.10">
    <property type="entry name" value="Cytosolic phospholipase A2 catalytic domain"/>
    <property type="match status" value="1"/>
</dbReference>
<evidence type="ECO:0000256" key="4">
    <source>
        <dbReference type="PROSITE-ProRule" id="PRU01161"/>
    </source>
</evidence>
<gene>
    <name evidence="6" type="ORF">EQM13_05270</name>
</gene>
<feature type="active site" description="Proton acceptor" evidence="4">
    <location>
        <position position="176"/>
    </location>
</feature>
<evidence type="ECO:0000313" key="7">
    <source>
        <dbReference type="Proteomes" id="UP000287969"/>
    </source>
</evidence>
<evidence type="ECO:0000259" key="5">
    <source>
        <dbReference type="PROSITE" id="PS51635"/>
    </source>
</evidence>
<dbReference type="GO" id="GO:0016042">
    <property type="term" value="P:lipid catabolic process"/>
    <property type="evidence" value="ECO:0007669"/>
    <property type="project" value="UniProtKB-UniRule"/>
</dbReference>
<name>A0A410QAY6_9FIRM</name>
<proteinExistence type="predicted"/>
<organism evidence="6 7">
    <name type="scientific">Acidilutibacter cellobiosedens</name>
    <dbReference type="NCBI Taxonomy" id="2507161"/>
    <lineage>
        <taxon>Bacteria</taxon>
        <taxon>Bacillati</taxon>
        <taxon>Bacillota</taxon>
        <taxon>Tissierellia</taxon>
        <taxon>Tissierellales</taxon>
        <taxon>Acidilutibacteraceae</taxon>
        <taxon>Acidilutibacter</taxon>
    </lineage>
</organism>
<dbReference type="InterPro" id="IPR016035">
    <property type="entry name" value="Acyl_Trfase/lysoPLipase"/>
</dbReference>
<dbReference type="KEGG" id="spoa:EQM13_05270"/>
<dbReference type="PROSITE" id="PS51635">
    <property type="entry name" value="PNPLA"/>
    <property type="match status" value="1"/>
</dbReference>
<dbReference type="PANTHER" id="PTHR14226">
    <property type="entry name" value="NEUROPATHY TARGET ESTERASE/SWISS CHEESE D.MELANOGASTER"/>
    <property type="match status" value="1"/>
</dbReference>
<keyword evidence="7" id="KW-1185">Reference proteome</keyword>
<dbReference type="InterPro" id="IPR050301">
    <property type="entry name" value="NTE"/>
</dbReference>
<evidence type="ECO:0000256" key="2">
    <source>
        <dbReference type="ARBA" id="ARBA00022963"/>
    </source>
</evidence>
<reference evidence="7" key="1">
    <citation type="submission" date="2019-01" db="EMBL/GenBank/DDBJ databases">
        <title>Draft genomes of a novel of Sporanaerobacter strains.</title>
        <authorList>
            <person name="Ma S."/>
        </authorList>
    </citation>
    <scope>NUCLEOTIDE SEQUENCE [LARGE SCALE GENOMIC DNA]</scope>
    <source>
        <strain evidence="7">NJN-17</strain>
    </source>
</reference>
<protein>
    <recommendedName>
        <fullName evidence="5">PNPLA domain-containing protein</fullName>
    </recommendedName>
</protein>
<keyword evidence="1 4" id="KW-0378">Hydrolase</keyword>
<accession>A0A410QAY6</accession>
<dbReference type="PANTHER" id="PTHR14226:SF57">
    <property type="entry name" value="BLR7027 PROTEIN"/>
    <property type="match status" value="1"/>
</dbReference>
<sequence length="256" mass="29826">MNGLFLQGGGAKGAFQAGVIYGLYEKGYKFDIISGTSIGAINSYFIYKNQIEELKNFWLKNRFKNFNEGMTSDKVIDNQGIIDYLSKLEGLNETVKNIYVNYVHVQNKEFKEMVVDITKVSDECKLKAVKYSSLLPYRMKEYNSIEDVKNNFDSSVMRKNFYEDLKLNVYEGYNLDGGIANNDFLNPFIKNNVDKLYLIVFHKNYRVPDYIKTIYSMDDIIIIEPKTDFKPNDTLRLERDFLNDIFEEGYSISKKI</sequence>
<feature type="short sequence motif" description="DGA/G" evidence="4">
    <location>
        <begin position="176"/>
        <end position="178"/>
    </location>
</feature>
<dbReference type="Proteomes" id="UP000287969">
    <property type="component" value="Chromosome"/>
</dbReference>
<feature type="short sequence motif" description="GXGXXG" evidence="4">
    <location>
        <begin position="8"/>
        <end position="13"/>
    </location>
</feature>
<dbReference type="SUPFAM" id="SSF52151">
    <property type="entry name" value="FabD/lysophospholipase-like"/>
    <property type="match status" value="1"/>
</dbReference>
<keyword evidence="2 4" id="KW-0442">Lipid degradation</keyword>
<dbReference type="InterPro" id="IPR002641">
    <property type="entry name" value="PNPLA_dom"/>
</dbReference>
<feature type="active site" description="Nucleophile" evidence="4">
    <location>
        <position position="37"/>
    </location>
</feature>